<accession>A0A0X3Q571</accession>
<sequence length="211" mass="22865">MPDYFDFVVVGGGIAGVVCAETLCGLLSPLPRGLPTGLNSERSNAAAKVCIISASKTLKTAVNVKHITRLLQSFEIAEISGDKISSPWPDLLTIITDVVLKLEHCCHFPQLTECVIITGTGWNCSSRQRQGASSGLVTTTPPNVFANTDSFTCPTMSQFAMVASAWRPVEFPERFCLTILLWLLCGTLSLYSISDRALKVLGEFSWSEMEA</sequence>
<name>A0A0X3Q571_SCHSO</name>
<protein>
    <submittedName>
        <fullName evidence="1">Pyridine nucleotide-disulfide oxidoreductase domain-containing protein 1</fullName>
    </submittedName>
</protein>
<dbReference type="AlphaFoldDB" id="A0A0X3Q571"/>
<reference evidence="1" key="1">
    <citation type="submission" date="2016-01" db="EMBL/GenBank/DDBJ databases">
        <title>Reference transcriptome for the parasite Schistocephalus solidus: insights into the molecular evolution of parasitism.</title>
        <authorList>
            <person name="Hebert F.O."/>
            <person name="Grambauer S."/>
            <person name="Barber I."/>
            <person name="Landry C.R."/>
            <person name="Aubin-Horth N."/>
        </authorList>
    </citation>
    <scope>NUCLEOTIDE SEQUENCE</scope>
</reference>
<organism evidence="1">
    <name type="scientific">Schistocephalus solidus</name>
    <name type="common">Tapeworm</name>
    <dbReference type="NCBI Taxonomy" id="70667"/>
    <lineage>
        <taxon>Eukaryota</taxon>
        <taxon>Metazoa</taxon>
        <taxon>Spiralia</taxon>
        <taxon>Lophotrochozoa</taxon>
        <taxon>Platyhelminthes</taxon>
        <taxon>Cestoda</taxon>
        <taxon>Eucestoda</taxon>
        <taxon>Diphyllobothriidea</taxon>
        <taxon>Diphyllobothriidae</taxon>
        <taxon>Schistocephalus</taxon>
    </lineage>
</organism>
<gene>
    <name evidence="1" type="primary">PYRD1</name>
    <name evidence="1" type="ORF">TR145924</name>
</gene>
<proteinExistence type="predicted"/>
<dbReference type="EMBL" id="GEEE01003986">
    <property type="protein sequence ID" value="JAP59239.1"/>
    <property type="molecule type" value="Transcribed_RNA"/>
</dbReference>
<evidence type="ECO:0000313" key="1">
    <source>
        <dbReference type="EMBL" id="JAP59239.1"/>
    </source>
</evidence>